<dbReference type="EMBL" id="JAIWYP010000009">
    <property type="protein sequence ID" value="KAH3773979.1"/>
    <property type="molecule type" value="Genomic_DNA"/>
</dbReference>
<evidence type="ECO:0000313" key="4">
    <source>
        <dbReference type="Proteomes" id="UP000828390"/>
    </source>
</evidence>
<evidence type="ECO:0008006" key="5">
    <source>
        <dbReference type="Google" id="ProtNLM"/>
    </source>
</evidence>
<evidence type="ECO:0000256" key="1">
    <source>
        <dbReference type="SAM" id="MobiDB-lite"/>
    </source>
</evidence>
<feature type="compositionally biased region" description="Polar residues" evidence="1">
    <location>
        <begin position="43"/>
        <end position="57"/>
    </location>
</feature>
<keyword evidence="2" id="KW-0732">Signal</keyword>
<gene>
    <name evidence="3" type="ORF">DPMN_175349</name>
</gene>
<reference evidence="3" key="1">
    <citation type="journal article" date="2019" name="bioRxiv">
        <title>The Genome of the Zebra Mussel, Dreissena polymorpha: A Resource for Invasive Species Research.</title>
        <authorList>
            <person name="McCartney M.A."/>
            <person name="Auch B."/>
            <person name="Kono T."/>
            <person name="Mallez S."/>
            <person name="Zhang Y."/>
            <person name="Obille A."/>
            <person name="Becker A."/>
            <person name="Abrahante J.E."/>
            <person name="Garbe J."/>
            <person name="Badalamenti J.P."/>
            <person name="Herman A."/>
            <person name="Mangelson H."/>
            <person name="Liachko I."/>
            <person name="Sullivan S."/>
            <person name="Sone E.D."/>
            <person name="Koren S."/>
            <person name="Silverstein K.A.T."/>
            <person name="Beckman K.B."/>
            <person name="Gohl D.M."/>
        </authorList>
    </citation>
    <scope>NUCLEOTIDE SEQUENCE</scope>
    <source>
        <strain evidence="3">Duluth1</strain>
        <tissue evidence="3">Whole animal</tissue>
    </source>
</reference>
<reference evidence="3" key="2">
    <citation type="submission" date="2020-11" db="EMBL/GenBank/DDBJ databases">
        <authorList>
            <person name="McCartney M.A."/>
            <person name="Auch B."/>
            <person name="Kono T."/>
            <person name="Mallez S."/>
            <person name="Becker A."/>
            <person name="Gohl D.M."/>
            <person name="Silverstein K.A.T."/>
            <person name="Koren S."/>
            <person name="Bechman K.B."/>
            <person name="Herman A."/>
            <person name="Abrahante J.E."/>
            <person name="Garbe J."/>
        </authorList>
    </citation>
    <scope>NUCLEOTIDE SEQUENCE</scope>
    <source>
        <strain evidence="3">Duluth1</strain>
        <tissue evidence="3">Whole animal</tissue>
    </source>
</reference>
<organism evidence="3 4">
    <name type="scientific">Dreissena polymorpha</name>
    <name type="common">Zebra mussel</name>
    <name type="synonym">Mytilus polymorpha</name>
    <dbReference type="NCBI Taxonomy" id="45954"/>
    <lineage>
        <taxon>Eukaryota</taxon>
        <taxon>Metazoa</taxon>
        <taxon>Spiralia</taxon>
        <taxon>Lophotrochozoa</taxon>
        <taxon>Mollusca</taxon>
        <taxon>Bivalvia</taxon>
        <taxon>Autobranchia</taxon>
        <taxon>Heteroconchia</taxon>
        <taxon>Euheterodonta</taxon>
        <taxon>Imparidentia</taxon>
        <taxon>Neoheterodontei</taxon>
        <taxon>Myida</taxon>
        <taxon>Dreissenoidea</taxon>
        <taxon>Dreissenidae</taxon>
        <taxon>Dreissena</taxon>
    </lineage>
</organism>
<evidence type="ECO:0000256" key="2">
    <source>
        <dbReference type="SAM" id="SignalP"/>
    </source>
</evidence>
<evidence type="ECO:0000313" key="3">
    <source>
        <dbReference type="EMBL" id="KAH3773979.1"/>
    </source>
</evidence>
<proteinExistence type="predicted"/>
<protein>
    <recommendedName>
        <fullName evidence="5">Secreted protein</fullName>
    </recommendedName>
</protein>
<sequence>MKYINSAGGTLHLVLILSQARNTSHAIPSARPRPEQGKIQEIPGQSNQGLMQSPKSPTETQFICISCMQTNGRWK</sequence>
<comment type="caution">
    <text evidence="3">The sequence shown here is derived from an EMBL/GenBank/DDBJ whole genome shotgun (WGS) entry which is preliminary data.</text>
</comment>
<keyword evidence="4" id="KW-1185">Reference proteome</keyword>
<accession>A0A9D4E506</accession>
<dbReference type="Proteomes" id="UP000828390">
    <property type="component" value="Unassembled WGS sequence"/>
</dbReference>
<dbReference type="AlphaFoldDB" id="A0A9D4E506"/>
<feature type="signal peptide" evidence="2">
    <location>
        <begin position="1"/>
        <end position="26"/>
    </location>
</feature>
<feature type="chain" id="PRO_5039490930" description="Secreted protein" evidence="2">
    <location>
        <begin position="27"/>
        <end position="75"/>
    </location>
</feature>
<feature type="region of interest" description="Disordered" evidence="1">
    <location>
        <begin position="25"/>
        <end position="57"/>
    </location>
</feature>
<name>A0A9D4E506_DREPO</name>